<evidence type="ECO:0000256" key="4">
    <source>
        <dbReference type="PROSITE-ProRule" id="PRU00335"/>
    </source>
</evidence>
<reference evidence="7 8" key="1">
    <citation type="submission" date="2019-08" db="EMBL/GenBank/DDBJ databases">
        <title>Actinomadura sp. nov. CYP1-5 isolated from mountain soil.</title>
        <authorList>
            <person name="Songsumanus A."/>
            <person name="Kuncharoen N."/>
            <person name="Kudo T."/>
            <person name="Yuki M."/>
            <person name="Igarashi Y."/>
            <person name="Tanasupawat S."/>
        </authorList>
    </citation>
    <scope>NUCLEOTIDE SEQUENCE [LARGE SCALE GENOMIC DNA]</scope>
    <source>
        <strain evidence="7 8">JCM 14158</strain>
    </source>
</reference>
<dbReference type="STRING" id="1220554.GCA_001552135_05998"/>
<evidence type="ECO:0000256" key="1">
    <source>
        <dbReference type="ARBA" id="ARBA00023015"/>
    </source>
</evidence>
<dbReference type="PANTHER" id="PTHR30055:SF234">
    <property type="entry name" value="HTH-TYPE TRANSCRIPTIONAL REGULATOR BETI"/>
    <property type="match status" value="1"/>
</dbReference>
<dbReference type="AlphaFoldDB" id="A0A5D0N967"/>
<dbReference type="Proteomes" id="UP000323380">
    <property type="component" value="Unassembled WGS sequence"/>
</dbReference>
<feature type="region of interest" description="Disordered" evidence="5">
    <location>
        <begin position="199"/>
        <end position="236"/>
    </location>
</feature>
<feature type="domain" description="HTH tetR-type" evidence="6">
    <location>
        <begin position="17"/>
        <end position="76"/>
    </location>
</feature>
<organism evidence="7 8">
    <name type="scientific">Actinomadura chibensis</name>
    <dbReference type="NCBI Taxonomy" id="392828"/>
    <lineage>
        <taxon>Bacteria</taxon>
        <taxon>Bacillati</taxon>
        <taxon>Actinomycetota</taxon>
        <taxon>Actinomycetes</taxon>
        <taxon>Streptosporangiales</taxon>
        <taxon>Thermomonosporaceae</taxon>
        <taxon>Actinomadura</taxon>
    </lineage>
</organism>
<dbReference type="GO" id="GO:0003700">
    <property type="term" value="F:DNA-binding transcription factor activity"/>
    <property type="evidence" value="ECO:0007669"/>
    <property type="project" value="TreeGrafter"/>
</dbReference>
<dbReference type="SUPFAM" id="SSF48498">
    <property type="entry name" value="Tetracyclin repressor-like, C-terminal domain"/>
    <property type="match status" value="1"/>
</dbReference>
<dbReference type="PRINTS" id="PR00455">
    <property type="entry name" value="HTHTETR"/>
</dbReference>
<protein>
    <submittedName>
        <fullName evidence="7">TetR/AcrR family transcriptional regulator</fullName>
    </submittedName>
</protein>
<keyword evidence="3" id="KW-0804">Transcription</keyword>
<dbReference type="GO" id="GO:0000976">
    <property type="term" value="F:transcription cis-regulatory region binding"/>
    <property type="evidence" value="ECO:0007669"/>
    <property type="project" value="TreeGrafter"/>
</dbReference>
<evidence type="ECO:0000313" key="7">
    <source>
        <dbReference type="EMBL" id="TYB40980.1"/>
    </source>
</evidence>
<evidence type="ECO:0000256" key="2">
    <source>
        <dbReference type="ARBA" id="ARBA00023125"/>
    </source>
</evidence>
<gene>
    <name evidence="7" type="ORF">FXF69_38965</name>
</gene>
<feature type="compositionally biased region" description="Basic and acidic residues" evidence="5">
    <location>
        <begin position="225"/>
        <end position="236"/>
    </location>
</feature>
<dbReference type="PANTHER" id="PTHR30055">
    <property type="entry name" value="HTH-TYPE TRANSCRIPTIONAL REGULATOR RUTR"/>
    <property type="match status" value="1"/>
</dbReference>
<dbReference type="PROSITE" id="PS50977">
    <property type="entry name" value="HTH_TETR_2"/>
    <property type="match status" value="1"/>
</dbReference>
<dbReference type="InterPro" id="IPR009057">
    <property type="entry name" value="Homeodomain-like_sf"/>
</dbReference>
<dbReference type="SUPFAM" id="SSF46689">
    <property type="entry name" value="Homeodomain-like"/>
    <property type="match status" value="1"/>
</dbReference>
<dbReference type="EMBL" id="VSFG01000012">
    <property type="protein sequence ID" value="TYB40980.1"/>
    <property type="molecule type" value="Genomic_DNA"/>
</dbReference>
<evidence type="ECO:0000256" key="3">
    <source>
        <dbReference type="ARBA" id="ARBA00023163"/>
    </source>
</evidence>
<keyword evidence="8" id="KW-1185">Reference proteome</keyword>
<accession>A0A5D0N967</accession>
<sequence length="236" mass="25396">MGQQPNGAGRPLRADARDNRNRILAAAAEVFVEQGPGAPLEEISRRAGTGIATLYRRFPDRPALTRAVALDALQRTTAEAKRARDEEPTAFAALVRYMHRVLDIGIGAVFPVLLAEIPFEDAEIAAARDDGVAVMEALVATAQEDGDLRPDVTHGDVGMMLVRLSRPMPGPMPRDVALQVAHRHLDLLVDGLRASSRRPDALGGPALTFGDLRSMGGEPPEPPEPPERAERADADR</sequence>
<evidence type="ECO:0000313" key="8">
    <source>
        <dbReference type="Proteomes" id="UP000323380"/>
    </source>
</evidence>
<keyword evidence="1" id="KW-0805">Transcription regulation</keyword>
<evidence type="ECO:0000259" key="6">
    <source>
        <dbReference type="PROSITE" id="PS50977"/>
    </source>
</evidence>
<dbReference type="InterPro" id="IPR049445">
    <property type="entry name" value="TetR_SbtR-like_C"/>
</dbReference>
<proteinExistence type="predicted"/>
<dbReference type="InterPro" id="IPR001647">
    <property type="entry name" value="HTH_TetR"/>
</dbReference>
<dbReference type="Pfam" id="PF21597">
    <property type="entry name" value="TetR_C_43"/>
    <property type="match status" value="1"/>
</dbReference>
<evidence type="ECO:0000256" key="5">
    <source>
        <dbReference type="SAM" id="MobiDB-lite"/>
    </source>
</evidence>
<dbReference type="Gene3D" id="1.10.357.10">
    <property type="entry name" value="Tetracycline Repressor, domain 2"/>
    <property type="match status" value="1"/>
</dbReference>
<keyword evidence="2 4" id="KW-0238">DNA-binding</keyword>
<dbReference type="InterPro" id="IPR036271">
    <property type="entry name" value="Tet_transcr_reg_TetR-rel_C_sf"/>
</dbReference>
<dbReference type="Pfam" id="PF00440">
    <property type="entry name" value="TetR_N"/>
    <property type="match status" value="1"/>
</dbReference>
<name>A0A5D0N967_9ACTN</name>
<comment type="caution">
    <text evidence="7">The sequence shown here is derived from an EMBL/GenBank/DDBJ whole genome shotgun (WGS) entry which is preliminary data.</text>
</comment>
<dbReference type="RefSeq" id="WP_067898881.1">
    <property type="nucleotide sequence ID" value="NZ_VSFG01000012.1"/>
</dbReference>
<feature type="DNA-binding region" description="H-T-H motif" evidence="4">
    <location>
        <begin position="39"/>
        <end position="58"/>
    </location>
</feature>
<dbReference type="InterPro" id="IPR050109">
    <property type="entry name" value="HTH-type_TetR-like_transc_reg"/>
</dbReference>